<dbReference type="SMR" id="A0A1S3WYY1"/>
<dbReference type="PaxDb" id="4097-A0A1S3WYY1"/>
<dbReference type="PANTHER" id="PTHR33064">
    <property type="entry name" value="POL PROTEIN"/>
    <property type="match status" value="1"/>
</dbReference>
<dbReference type="KEGG" id="nta:107759481"/>
<feature type="domain" description="Reverse transcriptase/retrotransposon-derived protein RNase H-like" evidence="1">
    <location>
        <begin position="104"/>
        <end position="180"/>
    </location>
</feature>
<evidence type="ECO:0000313" key="2">
    <source>
        <dbReference type="RefSeq" id="XP_016432925.1"/>
    </source>
</evidence>
<dbReference type="InterPro" id="IPR051320">
    <property type="entry name" value="Viral_Replic_Matur_Polypro"/>
</dbReference>
<sequence>MVEGTEVVEDVYIHPPKEEEVFEEAREEDLPPSFSALLDKYVDVLEELKGLPPPTDCNHVIALIPEAQPFSLRPYRYFYDQKSAIEQIVGDMLQAQTLKGGFHWNNESIEAFEALKKAMTNALVLVLPDFNKPFVVEVDACGTCMGAVLMQDRRPIAFLSQMNSYEEDEEVTKIVCALIVDPVASTEVTLQQGILRFRGKAWI</sequence>
<name>A0A1S3WYY1_TOBAC</name>
<dbReference type="InterPro" id="IPR043128">
    <property type="entry name" value="Rev_trsase/Diguanyl_cyclase"/>
</dbReference>
<organism evidence="2">
    <name type="scientific">Nicotiana tabacum</name>
    <name type="common">Common tobacco</name>
    <dbReference type="NCBI Taxonomy" id="4097"/>
    <lineage>
        <taxon>Eukaryota</taxon>
        <taxon>Viridiplantae</taxon>
        <taxon>Streptophyta</taxon>
        <taxon>Embryophyta</taxon>
        <taxon>Tracheophyta</taxon>
        <taxon>Spermatophyta</taxon>
        <taxon>Magnoliopsida</taxon>
        <taxon>eudicotyledons</taxon>
        <taxon>Gunneridae</taxon>
        <taxon>Pentapetalae</taxon>
        <taxon>asterids</taxon>
        <taxon>lamiids</taxon>
        <taxon>Solanales</taxon>
        <taxon>Solanaceae</taxon>
        <taxon>Nicotianoideae</taxon>
        <taxon>Nicotianeae</taxon>
        <taxon>Nicotiana</taxon>
    </lineage>
</organism>
<reference evidence="2" key="1">
    <citation type="submission" date="2025-08" db="UniProtKB">
        <authorList>
            <consortium name="RefSeq"/>
        </authorList>
    </citation>
    <scope>IDENTIFICATION</scope>
</reference>
<gene>
    <name evidence="2" type="primary">LOC107759481</name>
</gene>
<dbReference type="InterPro" id="IPR043502">
    <property type="entry name" value="DNA/RNA_pol_sf"/>
</dbReference>
<dbReference type="InterPro" id="IPR041577">
    <property type="entry name" value="RT_RNaseH_2"/>
</dbReference>
<proteinExistence type="predicted"/>
<feature type="non-terminal residue" evidence="2">
    <location>
        <position position="203"/>
    </location>
</feature>
<protein>
    <submittedName>
        <fullName evidence="2">Protein NYNRIN-like</fullName>
    </submittedName>
</protein>
<dbReference type="Gene3D" id="3.30.70.270">
    <property type="match status" value="1"/>
</dbReference>
<dbReference type="SUPFAM" id="SSF56672">
    <property type="entry name" value="DNA/RNA polymerases"/>
    <property type="match status" value="1"/>
</dbReference>
<dbReference type="Pfam" id="PF17919">
    <property type="entry name" value="RT_RNaseH_2"/>
    <property type="match status" value="1"/>
</dbReference>
<dbReference type="OrthoDB" id="4369127at2759"/>
<dbReference type="AlphaFoldDB" id="A0A1S3WYY1"/>
<dbReference type="RefSeq" id="XP_016432925.1">
    <property type="nucleotide sequence ID" value="XM_016577439.1"/>
</dbReference>
<dbReference type="STRING" id="4097.A0A1S3WYY1"/>
<accession>A0A1S3WYY1</accession>
<evidence type="ECO:0000259" key="1">
    <source>
        <dbReference type="Pfam" id="PF17919"/>
    </source>
</evidence>
<dbReference type="PANTHER" id="PTHR33064:SF40">
    <property type="entry name" value="REVERSE TRANSCRIPTASE_RETROTRANSPOSON-DERIVED PROTEIN RNASE H-LIKE DOMAIN-CONTAINING PROTEIN"/>
    <property type="match status" value="1"/>
</dbReference>